<dbReference type="InterPro" id="IPR050238">
    <property type="entry name" value="DNA_Rep/Repair_Clamp_Loader"/>
</dbReference>
<dbReference type="Pfam" id="PF13177">
    <property type="entry name" value="DNA_pol3_delta2"/>
    <property type="match status" value="1"/>
</dbReference>
<dbReference type="InterPro" id="IPR027417">
    <property type="entry name" value="P-loop_NTPase"/>
</dbReference>
<dbReference type="Proteomes" id="UP001177295">
    <property type="component" value="Chromosome"/>
</dbReference>
<reference evidence="1 2" key="1">
    <citation type="journal article" date="2023" name="Cell">
        <title>Genetic manipulation of Patescibacteria provides mechanistic insights into microbial dark matter and the epibiotic lifestyle.</title>
        <authorList>
            <person name="Wang Y."/>
            <person name="Gallagher L.A."/>
            <person name="Andrade P.A."/>
            <person name="Liu A."/>
            <person name="Humphreys I.R."/>
            <person name="Turkarslan S."/>
            <person name="Cutler K.J."/>
            <person name="Arrieta-Ortiz M.L."/>
            <person name="Li Y."/>
            <person name="Radey M.C."/>
            <person name="McLean J.S."/>
            <person name="Cong Q."/>
            <person name="Baker D."/>
            <person name="Baliga N.S."/>
            <person name="Peterson S.B."/>
            <person name="Mougous J.D."/>
        </authorList>
    </citation>
    <scope>NUCLEOTIDE SEQUENCE [LARGE SCALE GENOMIC DNA]</scope>
    <source>
        <strain evidence="1 2">ML1</strain>
    </source>
</reference>
<organism evidence="1 2">
    <name type="scientific">Candidatus Southlakia epibionticum</name>
    <dbReference type="NCBI Taxonomy" id="3043284"/>
    <lineage>
        <taxon>Bacteria</taxon>
        <taxon>Candidatus Saccharimonadota</taxon>
        <taxon>Candidatus Saccharimonadia</taxon>
        <taxon>Candidatus Saccharimonadales</taxon>
        <taxon>Candidatus Saccharimonadaceae</taxon>
        <taxon>Candidatus Southlakia</taxon>
    </lineage>
</organism>
<dbReference type="PANTHER" id="PTHR11669:SF8">
    <property type="entry name" value="DNA POLYMERASE III SUBUNIT DELTA"/>
    <property type="match status" value="1"/>
</dbReference>
<proteinExistence type="predicted"/>
<gene>
    <name evidence="1" type="ORF">SEML1_0441</name>
</gene>
<evidence type="ECO:0000313" key="2">
    <source>
        <dbReference type="Proteomes" id="UP001177295"/>
    </source>
</evidence>
<keyword evidence="2" id="KW-1185">Reference proteome</keyword>
<protein>
    <submittedName>
        <fullName evidence="1">AAA family ATPase</fullName>
    </submittedName>
</protein>
<sequence>MSTLLFESTTKQQLDALAADLPQSTLLTGADGAGLLTAAKYAAGVNIAAIIQPTDKDGAVAPAGSIKLDAIRQLRRQARGRAATRTIFIIDDADRMNHRAQNAFLKLLEEPTPHIHFILTSHKPHLLLATILSRVERFSIRPISLHQTHQLLKQLGVDDPRIEQQLLFLASGKPAALTQLAREPVNLEKIGNIVRDAQQFIRGSNYQRSVIAMRYTDRQAAQQLLSYCLAIITHTLHRNPSRSLIHKSEHIADAYGRIAANGNVRLQLVALTLLMV</sequence>
<accession>A0ABY8WVE1</accession>
<dbReference type="Gene3D" id="3.40.50.300">
    <property type="entry name" value="P-loop containing nucleotide triphosphate hydrolases"/>
    <property type="match status" value="1"/>
</dbReference>
<dbReference type="EMBL" id="CP124550">
    <property type="protein sequence ID" value="WIO46062.1"/>
    <property type="molecule type" value="Genomic_DNA"/>
</dbReference>
<dbReference type="SUPFAM" id="SSF52540">
    <property type="entry name" value="P-loop containing nucleoside triphosphate hydrolases"/>
    <property type="match status" value="1"/>
</dbReference>
<name>A0ABY8WVE1_9BACT</name>
<dbReference type="PANTHER" id="PTHR11669">
    <property type="entry name" value="REPLICATION FACTOR C / DNA POLYMERASE III GAMMA-TAU SUBUNIT"/>
    <property type="match status" value="1"/>
</dbReference>
<evidence type="ECO:0000313" key="1">
    <source>
        <dbReference type="EMBL" id="WIO46062.1"/>
    </source>
</evidence>